<evidence type="ECO:0000256" key="1">
    <source>
        <dbReference type="SAM" id="Phobius"/>
    </source>
</evidence>
<accession>A0ABW7ABG4</accession>
<evidence type="ECO:0008006" key="4">
    <source>
        <dbReference type="Google" id="ProtNLM"/>
    </source>
</evidence>
<dbReference type="Proteomes" id="UP001603978">
    <property type="component" value="Unassembled WGS sequence"/>
</dbReference>
<comment type="caution">
    <text evidence="2">The sequence shown here is derived from an EMBL/GenBank/DDBJ whole genome shotgun (WGS) entry which is preliminary data.</text>
</comment>
<reference evidence="2 3" key="1">
    <citation type="submission" date="2024-10" db="EMBL/GenBank/DDBJ databases">
        <authorList>
            <person name="Topkara A.R."/>
            <person name="Saygin H."/>
        </authorList>
    </citation>
    <scope>NUCLEOTIDE SEQUENCE [LARGE SCALE GENOMIC DNA]</scope>
    <source>
        <strain evidence="2 3">M3C6</strain>
    </source>
</reference>
<dbReference type="EMBL" id="JBICRM010000008">
    <property type="protein sequence ID" value="MFG1704459.1"/>
    <property type="molecule type" value="Genomic_DNA"/>
</dbReference>
<feature type="transmembrane region" description="Helical" evidence="1">
    <location>
        <begin position="12"/>
        <end position="32"/>
    </location>
</feature>
<proteinExistence type="predicted"/>
<evidence type="ECO:0000313" key="3">
    <source>
        <dbReference type="Proteomes" id="UP001603978"/>
    </source>
</evidence>
<sequence>MLLLPLVQQAAGILLLTFLLGIGVTVVIAVVVVRMRARRKWVRWTGVVIQGVWVISQGVGLFSGPSVGGFVGLALAAVAIVLLLMPASTTWFDS</sequence>
<keyword evidence="1" id="KW-0812">Transmembrane</keyword>
<name>A0ABW7ABG4_9ACTN</name>
<dbReference type="RefSeq" id="WP_393165524.1">
    <property type="nucleotide sequence ID" value="NZ_JBICRM010000008.1"/>
</dbReference>
<evidence type="ECO:0000313" key="2">
    <source>
        <dbReference type="EMBL" id="MFG1704459.1"/>
    </source>
</evidence>
<protein>
    <recommendedName>
        <fullName evidence="4">Integral membrane protein</fullName>
    </recommendedName>
</protein>
<keyword evidence="1" id="KW-0472">Membrane</keyword>
<feature type="transmembrane region" description="Helical" evidence="1">
    <location>
        <begin position="70"/>
        <end position="92"/>
    </location>
</feature>
<organism evidence="2 3">
    <name type="scientific">Nonomuraea marmarensis</name>
    <dbReference type="NCBI Taxonomy" id="3351344"/>
    <lineage>
        <taxon>Bacteria</taxon>
        <taxon>Bacillati</taxon>
        <taxon>Actinomycetota</taxon>
        <taxon>Actinomycetes</taxon>
        <taxon>Streptosporangiales</taxon>
        <taxon>Streptosporangiaceae</taxon>
        <taxon>Nonomuraea</taxon>
    </lineage>
</organism>
<keyword evidence="3" id="KW-1185">Reference proteome</keyword>
<feature type="transmembrane region" description="Helical" evidence="1">
    <location>
        <begin position="44"/>
        <end position="64"/>
    </location>
</feature>
<keyword evidence="1" id="KW-1133">Transmembrane helix</keyword>
<gene>
    <name evidence="2" type="ORF">ACFLIM_14815</name>
</gene>